<dbReference type="PANTHER" id="PTHR45913:SF19">
    <property type="entry name" value="LOW QUALITY PROTEIN: ZINC FINGER BED DOMAIN-CONTAINING PROTEIN 5-LIKE"/>
    <property type="match status" value="1"/>
</dbReference>
<reference evidence="1" key="2">
    <citation type="submission" date="2025-09" db="UniProtKB">
        <authorList>
            <consortium name="Ensembl"/>
        </authorList>
    </citation>
    <scope>IDENTIFICATION</scope>
</reference>
<evidence type="ECO:0000313" key="2">
    <source>
        <dbReference type="Proteomes" id="UP000261620"/>
    </source>
</evidence>
<evidence type="ECO:0000313" key="1">
    <source>
        <dbReference type="Ensembl" id="ENSMMOP00000008596.1"/>
    </source>
</evidence>
<name>A0A3Q3VYX8_MOLML</name>
<protein>
    <recommendedName>
        <fullName evidence="3">DUF4371 domain-containing protein</fullName>
    </recommendedName>
</protein>
<dbReference type="PANTHER" id="PTHR45913">
    <property type="entry name" value="EPM2A-INTERACTING PROTEIN 1"/>
    <property type="match status" value="1"/>
</dbReference>
<evidence type="ECO:0008006" key="3">
    <source>
        <dbReference type="Google" id="ProtNLM"/>
    </source>
</evidence>
<dbReference type="Proteomes" id="UP000261620">
    <property type="component" value="Unplaced"/>
</dbReference>
<proteinExistence type="predicted"/>
<reference evidence="1" key="1">
    <citation type="submission" date="2025-08" db="UniProtKB">
        <authorList>
            <consortium name="Ensembl"/>
        </authorList>
    </citation>
    <scope>IDENTIFICATION</scope>
</reference>
<dbReference type="AlphaFoldDB" id="A0A3Q3VYX8"/>
<sequence length="402" mass="45279">TGPDDAPLPQCVICKEVLANDTMRPFKLQRHIETKQPSLVTEPRDFSDRKHSVNTKETEASYLVVLRIAEAGMCSLNMIPVHGSDSPFFSFQLDESTDVANSAQLMVCVFCFDFMEESRTDWDRCCGTCTDGARSGETGAVWQFCIIHHRSLVTNVMSKELHAALEEAVEIVNLIKSRGVNARLFSILCSEMGAHCQHLLLHTEVWGLSRGKVLTRLSSFHEEVLIFLMEISSPLVKHMEDMSWVPVSASLSDIFEQIITLNTSLQGKQCHNALLILLMSTFATSHIWQKESHVDRIVFVKIRVENIHISVDKTQTHPNVTELPTPFHKFKGEYPELATLALKTHLPFQSTHMCEAGVSALTLTKIRLRSRLDVRNMLCLSLMHITPRCDHLVSGKQTQGSR</sequence>
<accession>A0A3Q3VYX8</accession>
<organism evidence="1 2">
    <name type="scientific">Mola mola</name>
    <name type="common">Ocean sunfish</name>
    <name type="synonym">Tetraodon mola</name>
    <dbReference type="NCBI Taxonomy" id="94237"/>
    <lineage>
        <taxon>Eukaryota</taxon>
        <taxon>Metazoa</taxon>
        <taxon>Chordata</taxon>
        <taxon>Craniata</taxon>
        <taxon>Vertebrata</taxon>
        <taxon>Euteleostomi</taxon>
        <taxon>Actinopterygii</taxon>
        <taxon>Neopterygii</taxon>
        <taxon>Teleostei</taxon>
        <taxon>Neoteleostei</taxon>
        <taxon>Acanthomorphata</taxon>
        <taxon>Eupercaria</taxon>
        <taxon>Tetraodontiformes</taxon>
        <taxon>Molidae</taxon>
        <taxon>Mola</taxon>
    </lineage>
</organism>
<keyword evidence="2" id="KW-1185">Reference proteome</keyword>
<dbReference type="Ensembl" id="ENSMMOT00000008750.1">
    <property type="protein sequence ID" value="ENSMMOP00000008596.1"/>
    <property type="gene ID" value="ENSMMOG00000006589.1"/>
</dbReference>